<reference evidence="1" key="2">
    <citation type="submission" date="2022-01" db="EMBL/GenBank/DDBJ databases">
        <authorList>
            <person name="Yamashiro T."/>
            <person name="Shiraishi A."/>
            <person name="Satake H."/>
            <person name="Nakayama K."/>
        </authorList>
    </citation>
    <scope>NUCLEOTIDE SEQUENCE</scope>
</reference>
<organism evidence="1 2">
    <name type="scientific">Tanacetum coccineum</name>
    <dbReference type="NCBI Taxonomy" id="301880"/>
    <lineage>
        <taxon>Eukaryota</taxon>
        <taxon>Viridiplantae</taxon>
        <taxon>Streptophyta</taxon>
        <taxon>Embryophyta</taxon>
        <taxon>Tracheophyta</taxon>
        <taxon>Spermatophyta</taxon>
        <taxon>Magnoliopsida</taxon>
        <taxon>eudicotyledons</taxon>
        <taxon>Gunneridae</taxon>
        <taxon>Pentapetalae</taxon>
        <taxon>asterids</taxon>
        <taxon>campanulids</taxon>
        <taxon>Asterales</taxon>
        <taxon>Asteraceae</taxon>
        <taxon>Asteroideae</taxon>
        <taxon>Anthemideae</taxon>
        <taxon>Anthemidinae</taxon>
        <taxon>Tanacetum</taxon>
    </lineage>
</organism>
<reference evidence="1" key="1">
    <citation type="journal article" date="2022" name="Int. J. Mol. Sci.">
        <title>Draft Genome of Tanacetum Coccineum: Genomic Comparison of Closely Related Tanacetum-Family Plants.</title>
        <authorList>
            <person name="Yamashiro T."/>
            <person name="Shiraishi A."/>
            <person name="Nakayama K."/>
            <person name="Satake H."/>
        </authorList>
    </citation>
    <scope>NUCLEOTIDE SEQUENCE</scope>
</reference>
<gene>
    <name evidence="1" type="ORF">Tco_0803259</name>
</gene>
<evidence type="ECO:0000313" key="2">
    <source>
        <dbReference type="Proteomes" id="UP001151760"/>
    </source>
</evidence>
<protein>
    <submittedName>
        <fullName evidence="1">Uncharacterized protein</fullName>
    </submittedName>
</protein>
<name>A0ABQ5A3V0_9ASTR</name>
<sequence>MPCPCDPRGIGIANTNDKNKEEFGYAFETIEEACVVSIDQLINVLASWTSLRLIEEELELHSKMKFVDRCYGSNIICKWFICLSAKIICKWLSLVDANACLQAYPFPCKCKVCVERDSDMIKCLAAKPANACFFNLANATLVKAFICN</sequence>
<dbReference type="EMBL" id="BQNB010011875">
    <property type="protein sequence ID" value="GJS96291.1"/>
    <property type="molecule type" value="Genomic_DNA"/>
</dbReference>
<proteinExistence type="predicted"/>
<accession>A0ABQ5A3V0</accession>
<keyword evidence="2" id="KW-1185">Reference proteome</keyword>
<dbReference type="Proteomes" id="UP001151760">
    <property type="component" value="Unassembled WGS sequence"/>
</dbReference>
<evidence type="ECO:0000313" key="1">
    <source>
        <dbReference type="EMBL" id="GJS96291.1"/>
    </source>
</evidence>
<comment type="caution">
    <text evidence="1">The sequence shown here is derived from an EMBL/GenBank/DDBJ whole genome shotgun (WGS) entry which is preliminary data.</text>
</comment>